<dbReference type="AlphaFoldDB" id="A0A7G2CQB3"/>
<evidence type="ECO:0000256" key="1">
    <source>
        <dbReference type="ARBA" id="ARBA00010849"/>
    </source>
</evidence>
<sequence length="82" mass="8931">MESSAANDQPPSSEEPTVPVQQYLEDTVMSTLAEGLEDLCRVRPANPVDYLALYLLRRSQSSTVVEVPISAAQPIVTAQKEV</sequence>
<dbReference type="Proteomes" id="UP000515908">
    <property type="component" value="Chromosome 24"/>
</dbReference>
<feature type="region of interest" description="Disordered" evidence="2">
    <location>
        <begin position="1"/>
        <end position="22"/>
    </location>
</feature>
<proteinExistence type="inferred from homology"/>
<feature type="compositionally biased region" description="Polar residues" evidence="2">
    <location>
        <begin position="1"/>
        <end position="15"/>
    </location>
</feature>
<dbReference type="Pfam" id="PF05186">
    <property type="entry name" value="Dpy-30"/>
    <property type="match status" value="1"/>
</dbReference>
<accession>A0A7G2CQB3</accession>
<dbReference type="PANTHER" id="PTHR23356:SF16">
    <property type="entry name" value="DPY30 DOMAIN CONTAINING 2"/>
    <property type="match status" value="1"/>
</dbReference>
<dbReference type="InterPro" id="IPR007858">
    <property type="entry name" value="Dpy-30_motif"/>
</dbReference>
<dbReference type="PANTHER" id="PTHR23356">
    <property type="entry name" value="DPY30-RELATED"/>
    <property type="match status" value="1"/>
</dbReference>
<comment type="similarity">
    <text evidence="1">Belongs to the dpy-30 family.</text>
</comment>
<dbReference type="OrthoDB" id="417678at2759"/>
<dbReference type="Gene3D" id="1.20.890.10">
    <property type="entry name" value="cAMP-dependent protein kinase regulatory subunit, dimerization-anchoring domain"/>
    <property type="match status" value="1"/>
</dbReference>
<evidence type="ECO:0000313" key="4">
    <source>
        <dbReference type="Proteomes" id="UP000515908"/>
    </source>
</evidence>
<organism evidence="3 4">
    <name type="scientific">Angomonas deanei</name>
    <dbReference type="NCBI Taxonomy" id="59799"/>
    <lineage>
        <taxon>Eukaryota</taxon>
        <taxon>Discoba</taxon>
        <taxon>Euglenozoa</taxon>
        <taxon>Kinetoplastea</taxon>
        <taxon>Metakinetoplastina</taxon>
        <taxon>Trypanosomatida</taxon>
        <taxon>Trypanosomatidae</taxon>
        <taxon>Strigomonadinae</taxon>
        <taxon>Angomonas</taxon>
    </lineage>
</organism>
<name>A0A7G2CQB3_9TRYP</name>
<dbReference type="GO" id="GO:0048188">
    <property type="term" value="C:Set1C/COMPASS complex"/>
    <property type="evidence" value="ECO:0007669"/>
    <property type="project" value="InterPro"/>
</dbReference>
<keyword evidence="4" id="KW-1185">Reference proteome</keyword>
<reference evidence="3 4" key="1">
    <citation type="submission" date="2020-08" db="EMBL/GenBank/DDBJ databases">
        <authorList>
            <person name="Newling K."/>
            <person name="Davey J."/>
            <person name="Forrester S."/>
        </authorList>
    </citation>
    <scope>NUCLEOTIDE SEQUENCE [LARGE SCALE GENOMIC DNA]</scope>
    <source>
        <strain evidence="4">Crithidia deanei Carvalho (ATCC PRA-265)</strain>
    </source>
</reference>
<dbReference type="VEuPathDB" id="TriTrypDB:ADEAN_000958500"/>
<dbReference type="CDD" id="cd22967">
    <property type="entry name" value="DD_AK7"/>
    <property type="match status" value="1"/>
</dbReference>
<evidence type="ECO:0000313" key="3">
    <source>
        <dbReference type="EMBL" id="CAD2222046.1"/>
    </source>
</evidence>
<dbReference type="EMBL" id="LR877168">
    <property type="protein sequence ID" value="CAD2222046.1"/>
    <property type="molecule type" value="Genomic_DNA"/>
</dbReference>
<dbReference type="InterPro" id="IPR037856">
    <property type="entry name" value="Sdc1/DPY30"/>
</dbReference>
<evidence type="ECO:0000256" key="2">
    <source>
        <dbReference type="SAM" id="MobiDB-lite"/>
    </source>
</evidence>
<dbReference type="InterPro" id="IPR047499">
    <property type="entry name" value="DD_AK7"/>
</dbReference>
<gene>
    <name evidence="3" type="ORF">ADEAN_000958500</name>
</gene>
<protein>
    <submittedName>
        <fullName evidence="3">Dpy-30 motif containing protein, putative</fullName>
    </submittedName>
</protein>